<dbReference type="Proteomes" id="UP001498398">
    <property type="component" value="Unassembled WGS sequence"/>
</dbReference>
<evidence type="ECO:0000313" key="2">
    <source>
        <dbReference type="Proteomes" id="UP001498398"/>
    </source>
</evidence>
<gene>
    <name evidence="1" type="ORF">VKT23_017579</name>
</gene>
<dbReference type="EMBL" id="JBANRG010000073">
    <property type="protein sequence ID" value="KAK7439354.1"/>
    <property type="molecule type" value="Genomic_DNA"/>
</dbReference>
<reference evidence="1 2" key="1">
    <citation type="submission" date="2024-01" db="EMBL/GenBank/DDBJ databases">
        <title>A draft genome for the cacao thread blight pathogen Marasmiellus scandens.</title>
        <authorList>
            <person name="Baruah I.K."/>
            <person name="Leung J."/>
            <person name="Bukari Y."/>
            <person name="Amoako-Attah I."/>
            <person name="Meinhardt L.W."/>
            <person name="Bailey B.A."/>
            <person name="Cohen S.P."/>
        </authorList>
    </citation>
    <scope>NUCLEOTIDE SEQUENCE [LARGE SCALE GENOMIC DNA]</scope>
    <source>
        <strain evidence="1 2">GH-19</strain>
    </source>
</reference>
<accession>A0ABR1IT65</accession>
<proteinExistence type="predicted"/>
<name>A0ABR1IT65_9AGAR</name>
<sequence>MSDPPQYAAIPVIYDETHHGKWYMDPEVASLGNSPNLMGQLEHYANNTDGSFAICVAGGNSTLVSKRLYESIPEQHRPPLDTRCAEQTVTFTLFGGKEKAIGSTIMPIVFTNAETGEKFCIKLYALVLENLLMGMFIGTFGSRFLETRGMSPEKDTFTMKFPNGQKVKVDFEHGERYWDDSSFLNREVIYTPDDDRIFLLSSCSLWVHVSVL</sequence>
<evidence type="ECO:0000313" key="1">
    <source>
        <dbReference type="EMBL" id="KAK7439354.1"/>
    </source>
</evidence>
<protein>
    <submittedName>
        <fullName evidence="1">Uncharacterized protein</fullName>
    </submittedName>
</protein>
<comment type="caution">
    <text evidence="1">The sequence shown here is derived from an EMBL/GenBank/DDBJ whole genome shotgun (WGS) entry which is preliminary data.</text>
</comment>
<keyword evidence="2" id="KW-1185">Reference proteome</keyword>
<organism evidence="1 2">
    <name type="scientific">Marasmiellus scandens</name>
    <dbReference type="NCBI Taxonomy" id="2682957"/>
    <lineage>
        <taxon>Eukaryota</taxon>
        <taxon>Fungi</taxon>
        <taxon>Dikarya</taxon>
        <taxon>Basidiomycota</taxon>
        <taxon>Agaricomycotina</taxon>
        <taxon>Agaricomycetes</taxon>
        <taxon>Agaricomycetidae</taxon>
        <taxon>Agaricales</taxon>
        <taxon>Marasmiineae</taxon>
        <taxon>Omphalotaceae</taxon>
        <taxon>Marasmiellus</taxon>
    </lineage>
</organism>